<comment type="caution">
    <text evidence="2">The sequence shown here is derived from an EMBL/GenBank/DDBJ whole genome shotgun (WGS) entry which is preliminary data.</text>
</comment>
<dbReference type="PATRIC" id="fig|1408103.3.peg.4745"/>
<feature type="transmembrane region" description="Helical" evidence="1">
    <location>
        <begin position="101"/>
        <end position="127"/>
    </location>
</feature>
<dbReference type="Proteomes" id="UP000034166">
    <property type="component" value="Unassembled WGS sequence"/>
</dbReference>
<keyword evidence="3" id="KW-1185">Reference proteome</keyword>
<dbReference type="Pfam" id="PF17099">
    <property type="entry name" value="TrpP"/>
    <property type="match status" value="1"/>
</dbReference>
<protein>
    <submittedName>
        <fullName evidence="2">Tryptophan transporter</fullName>
    </submittedName>
</protein>
<keyword evidence="1" id="KW-0812">Transmembrane</keyword>
<keyword evidence="1" id="KW-0472">Membrane</keyword>
<accession>A0A0M2SMT9</accession>
<sequence length="172" mass="17998">MNTKNLVALALLVGMGAVLHTIVPPFILGMKPDMMLTMMFLGIILFPDKKSVLLVALVTGILSAMTTGFPGGQIPNIIDKLVTAFVFYGLLTAFRKFHGSVINAAVLTAVGTIVSGTVFLASAYLIVGLPGAFVGLFAGAVLPAVVFNAAFMAILFPVALNIFKRAKLAEAN</sequence>
<proteinExistence type="predicted"/>
<name>A0A0M2SMT9_9BACI</name>
<feature type="transmembrane region" description="Helical" evidence="1">
    <location>
        <begin position="133"/>
        <end position="160"/>
    </location>
</feature>
<dbReference type="InterPro" id="IPR031360">
    <property type="entry name" value="TrpP"/>
</dbReference>
<dbReference type="Gene3D" id="1.10.1760.20">
    <property type="match status" value="1"/>
</dbReference>
<dbReference type="EMBL" id="LAYY01000048">
    <property type="protein sequence ID" value="KKK35989.1"/>
    <property type="molecule type" value="Genomic_DNA"/>
</dbReference>
<reference evidence="2 3" key="1">
    <citation type="submission" date="2015-04" db="EMBL/GenBank/DDBJ databases">
        <title>Taxonomic description and genome sequence of Bacillus campisalis sp. nov., a novel member of the genus Bacillus isolated from solar saltern.</title>
        <authorList>
            <person name="Mathan Kumar R."/>
            <person name="Kaur G."/>
            <person name="Kumar A."/>
            <person name="Singh N.K."/>
            <person name="Kaur N."/>
            <person name="Kumar N."/>
            <person name="Mayilraj S."/>
        </authorList>
    </citation>
    <scope>NUCLEOTIDE SEQUENCE [LARGE SCALE GENOMIC DNA]</scope>
    <source>
        <strain evidence="2 3">SA2-6</strain>
    </source>
</reference>
<keyword evidence="1" id="KW-1133">Transmembrane helix</keyword>
<dbReference type="OrthoDB" id="2243651at2"/>
<evidence type="ECO:0000313" key="3">
    <source>
        <dbReference type="Proteomes" id="UP000034166"/>
    </source>
</evidence>
<dbReference type="AlphaFoldDB" id="A0A0M2SMT9"/>
<feature type="transmembrane region" description="Helical" evidence="1">
    <location>
        <begin position="51"/>
        <end position="71"/>
    </location>
</feature>
<evidence type="ECO:0000256" key="1">
    <source>
        <dbReference type="SAM" id="Phobius"/>
    </source>
</evidence>
<organism evidence="2 3">
    <name type="scientific">Mesobacillus campisalis</name>
    <dbReference type="NCBI Taxonomy" id="1408103"/>
    <lineage>
        <taxon>Bacteria</taxon>
        <taxon>Bacillati</taxon>
        <taxon>Bacillota</taxon>
        <taxon>Bacilli</taxon>
        <taxon>Bacillales</taxon>
        <taxon>Bacillaceae</taxon>
        <taxon>Mesobacillus</taxon>
    </lineage>
</organism>
<feature type="transmembrane region" description="Helical" evidence="1">
    <location>
        <begin position="6"/>
        <end position="30"/>
    </location>
</feature>
<gene>
    <name evidence="2" type="ORF">WQ57_21660</name>
</gene>
<dbReference type="RefSeq" id="WP_046525812.1">
    <property type="nucleotide sequence ID" value="NZ_LAYY01000048.1"/>
</dbReference>
<evidence type="ECO:0000313" key="2">
    <source>
        <dbReference type="EMBL" id="KKK35989.1"/>
    </source>
</evidence>